<dbReference type="PIRSF" id="PIRSF005335">
    <property type="entry name" value="CCA_arch"/>
    <property type="match status" value="1"/>
</dbReference>
<keyword evidence="3 10" id="KW-0548">Nucleotidyltransferase</keyword>
<feature type="binding site" evidence="10">
    <location>
        <position position="127"/>
    </location>
    <ligand>
        <name>Mg(2+)</name>
        <dbReference type="ChEBI" id="CHEBI:18420"/>
    </ligand>
</feature>
<keyword evidence="8 10" id="KW-0460">Magnesium</keyword>
<feature type="binding site" evidence="10">
    <location>
        <position position="67"/>
    </location>
    <ligand>
        <name>CTP</name>
        <dbReference type="ChEBI" id="CHEBI:37563"/>
    </ligand>
</feature>
<dbReference type="PANTHER" id="PTHR39643">
    <property type="entry name" value="CCA-ADDING ENZYME"/>
    <property type="match status" value="1"/>
</dbReference>
<feature type="binding site" evidence="10">
    <location>
        <position position="78"/>
    </location>
    <ligand>
        <name>Mg(2+)</name>
        <dbReference type="ChEBI" id="CHEBI:18420"/>
    </ligand>
</feature>
<feature type="domain" description="CCA-adding enzyme C-terminal" evidence="14">
    <location>
        <begin position="310"/>
        <end position="455"/>
    </location>
</feature>
<evidence type="ECO:0000256" key="8">
    <source>
        <dbReference type="ARBA" id="ARBA00022842"/>
    </source>
</evidence>
<evidence type="ECO:0000313" key="16">
    <source>
        <dbReference type="Proteomes" id="UP000510869"/>
    </source>
</evidence>
<dbReference type="NCBIfam" id="TIGR03671">
    <property type="entry name" value="cca_archaeal"/>
    <property type="match status" value="1"/>
</dbReference>
<comment type="similarity">
    <text evidence="10">Belongs to the tRNA nucleotidyltransferase/poly(A) polymerase family. Archaeal CCA-adding enzyme subfamily.</text>
</comment>
<feature type="binding site" evidence="10">
    <location>
        <position position="179"/>
    </location>
    <ligand>
        <name>CTP</name>
        <dbReference type="ChEBI" id="CHEBI:37563"/>
    </ligand>
</feature>
<feature type="binding site" evidence="10">
    <location>
        <position position="179"/>
    </location>
    <ligand>
        <name>ATP</name>
        <dbReference type="ChEBI" id="CHEBI:30616"/>
    </ligand>
</feature>
<feature type="binding site" evidence="10">
    <location>
        <position position="170"/>
    </location>
    <ligand>
        <name>ATP</name>
        <dbReference type="ChEBI" id="CHEBI:30616"/>
    </ligand>
</feature>
<keyword evidence="7 10" id="KW-0067">ATP-binding</keyword>
<evidence type="ECO:0000256" key="2">
    <source>
        <dbReference type="ARBA" id="ARBA00022694"/>
    </source>
</evidence>
<dbReference type="Gene3D" id="3.30.70.1550">
    <property type="entry name" value="Archaeal tRNA CCA-adding enzyme catalytic domain"/>
    <property type="match status" value="1"/>
</dbReference>
<feature type="binding site" evidence="10">
    <location>
        <position position="67"/>
    </location>
    <ligand>
        <name>ATP</name>
        <dbReference type="ChEBI" id="CHEBI:30616"/>
    </ligand>
</feature>
<feature type="binding site" evidence="10">
    <location>
        <position position="64"/>
    </location>
    <ligand>
        <name>ATP</name>
        <dbReference type="ChEBI" id="CHEBI:30616"/>
    </ligand>
</feature>
<dbReference type="InterPro" id="IPR011068">
    <property type="entry name" value="NuclTrfase_I-like_C"/>
</dbReference>
<comment type="subunit">
    <text evidence="10">Homodimer.</text>
</comment>
<dbReference type="SUPFAM" id="SSF81631">
    <property type="entry name" value="PAP/OAS1 substrate-binding domain"/>
    <property type="match status" value="1"/>
</dbReference>
<organism evidence="15 16">
    <name type="scientific">Natrinema zhouii</name>
    <dbReference type="NCBI Taxonomy" id="1710539"/>
    <lineage>
        <taxon>Archaea</taxon>
        <taxon>Methanobacteriati</taxon>
        <taxon>Methanobacteriota</taxon>
        <taxon>Stenosarchaea group</taxon>
        <taxon>Halobacteria</taxon>
        <taxon>Halobacteriales</taxon>
        <taxon>Natrialbaceae</taxon>
        <taxon>Natrinema</taxon>
    </lineage>
</organism>
<dbReference type="EMBL" id="CP059154">
    <property type="protein sequence ID" value="QLK25101.1"/>
    <property type="molecule type" value="Genomic_DNA"/>
</dbReference>
<evidence type="ECO:0000256" key="11">
    <source>
        <dbReference type="SAM" id="MobiDB-lite"/>
    </source>
</evidence>
<comment type="function">
    <text evidence="10">Catalyzes the addition and repair of the essential 3'-terminal CCA sequence in tRNAs without using a nucleic acid template. Adds these three nucleotides in the order of C, C, and A to the tRNA nucleotide-73, using CTP and ATP as substrates and producing inorganic pyrophosphate. tRNA 3'-terminal CCA addition is required both for tRNA processing and repair. Also involved in tRNA surveillance by mediating tandem CCA addition to generate a CCACCA at the 3' terminus of unstable tRNAs. While stable tRNAs receive only 3'-terminal CCA, unstable tRNAs are marked with CCACCA and rapidly degraded.</text>
</comment>
<keyword evidence="5 10" id="KW-0547">Nucleotide-binding</keyword>
<feature type="binding site" evidence="10">
    <location>
        <position position="150"/>
    </location>
    <ligand>
        <name>CTP</name>
        <dbReference type="ChEBI" id="CHEBI:37563"/>
    </ligand>
</feature>
<dbReference type="InterPro" id="IPR042090">
    <property type="entry name" value="CCA_tRNA_nucleotrans_2"/>
</dbReference>
<dbReference type="Pfam" id="PF09249">
    <property type="entry name" value="tRNA_NucTransf2"/>
    <property type="match status" value="1"/>
</dbReference>
<dbReference type="InterPro" id="IPR015329">
    <property type="entry name" value="tRNA_NucTransf2"/>
</dbReference>
<feature type="region of interest" description="Disordered" evidence="11">
    <location>
        <begin position="288"/>
        <end position="309"/>
    </location>
</feature>
<evidence type="ECO:0000256" key="6">
    <source>
        <dbReference type="ARBA" id="ARBA00022800"/>
    </source>
</evidence>
<dbReference type="Pfam" id="PF01909">
    <property type="entry name" value="NTP_transf_2"/>
    <property type="match status" value="1"/>
</dbReference>
<dbReference type="Gene3D" id="1.10.1410.30">
    <property type="entry name" value="CCA tRNA nucleotidyltransferase, domain 2"/>
    <property type="match status" value="1"/>
</dbReference>
<keyword evidence="1 10" id="KW-0808">Transferase</keyword>
<comment type="cofactor">
    <cofactor evidence="10">
        <name>Mg(2+)</name>
        <dbReference type="ChEBI" id="CHEBI:18420"/>
    </cofactor>
</comment>
<feature type="binding site" evidence="10">
    <location>
        <position position="76"/>
    </location>
    <ligand>
        <name>Mg(2+)</name>
        <dbReference type="ChEBI" id="CHEBI:18420"/>
    </ligand>
</feature>
<dbReference type="GO" id="GO:0004810">
    <property type="term" value="F:CCA tRNA nucleotidyltransferase activity"/>
    <property type="evidence" value="ECO:0007669"/>
    <property type="project" value="UniProtKB-UniRule"/>
</dbReference>
<reference evidence="15 16" key="1">
    <citation type="submission" date="2020-07" db="EMBL/GenBank/DDBJ databases">
        <title>Natrinema (YPL30) sp. nov. and Haloterrigena xxxxxx (YPL8) sp. nov., isolated from a salt mine.</title>
        <authorList>
            <person name="Cui H."/>
        </authorList>
    </citation>
    <scope>NUCLEOTIDE SEQUENCE [LARGE SCALE GENOMIC DNA]</scope>
    <source>
        <strain evidence="15 16">YPL13</strain>
    </source>
</reference>
<dbReference type="GO" id="GO:0001680">
    <property type="term" value="P:tRNA 3'-terminal CCA addition"/>
    <property type="evidence" value="ECO:0007669"/>
    <property type="project" value="UniProtKB-UniRule"/>
</dbReference>
<sequence>MSEEDADREPDRDLEQVVAEIRARVTPDDDERARLREVADRLMGRAETAATDLCADADVLQVGSTARDTWISGDRDIDIFVRFPPDLDRETLEEYGLEVGHATLPEGHEEYAEHPYVKGEVEGFDIDVVPCFRLESTTEIRSAVDRTPFHTQYLQRRLDDELAAAVRVTKQFLKGIGVYGSDLRTRGFSGYLTELLVCEYGGFRPLLEAAADWRPPVELDPEAHGRTHETAKPTRNEAAGDADRPFDDPLIVIDPTDPERNVAAVCSAENVARFQHYAREFLASPRIDSFEPDDPDPLSESALRDHLERRDTTPVAVRFDAPDLVEDQLYPQLRKSLAGITRGLDNRGFDVFRATTIADETAVVFAELAVDERPAVERHEGPPVHVRDHATGFYESYADDPDAYGPFIEGGRYVTEREREFTTARAFLESDRLFDVGLGAHVETALEEEYDVLVGTEITTLLDEFGTELRTYFDPWP</sequence>
<gene>
    <name evidence="10" type="primary">cca</name>
    <name evidence="15" type="ORF">HYG81_13460</name>
</gene>
<comment type="miscellaneous">
    <text evidence="10">A single active site specifically recognizes both ATP and CTP and is responsible for their addition.</text>
</comment>
<dbReference type="GO" id="GO:0005524">
    <property type="term" value="F:ATP binding"/>
    <property type="evidence" value="ECO:0007669"/>
    <property type="project" value="UniProtKB-UniRule"/>
</dbReference>
<dbReference type="InterPro" id="IPR008229">
    <property type="entry name" value="CCA-adding_arc"/>
</dbReference>
<keyword evidence="16" id="KW-1185">Reference proteome</keyword>
<dbReference type="GeneID" id="56144231"/>
<evidence type="ECO:0000256" key="7">
    <source>
        <dbReference type="ARBA" id="ARBA00022840"/>
    </source>
</evidence>
<dbReference type="InterPro" id="IPR048833">
    <property type="entry name" value="CAA_C"/>
</dbReference>
<dbReference type="GO" id="GO:0000287">
    <property type="term" value="F:magnesium ion binding"/>
    <property type="evidence" value="ECO:0007669"/>
    <property type="project" value="UniProtKB-UniRule"/>
</dbReference>
<accession>A0A7D6GNQ0</accession>
<dbReference type="PANTHER" id="PTHR39643:SF1">
    <property type="entry name" value="CCA-ADDING ENZYME"/>
    <property type="match status" value="1"/>
</dbReference>
<feature type="binding site" evidence="10">
    <location>
        <position position="150"/>
    </location>
    <ligand>
        <name>ATP</name>
        <dbReference type="ChEBI" id="CHEBI:30616"/>
    </ligand>
</feature>
<keyword evidence="9 10" id="KW-0694">RNA-binding</keyword>
<dbReference type="OrthoDB" id="7378at2157"/>
<name>A0A7D6GNQ0_9EURY</name>
<evidence type="ECO:0000259" key="13">
    <source>
        <dbReference type="Pfam" id="PF09249"/>
    </source>
</evidence>
<feature type="region of interest" description="Disordered" evidence="11">
    <location>
        <begin position="218"/>
        <end position="246"/>
    </location>
</feature>
<dbReference type="AlphaFoldDB" id="A0A7D6GNQ0"/>
<dbReference type="Gene3D" id="3.30.460.10">
    <property type="entry name" value="Beta Polymerase, domain 2"/>
    <property type="match status" value="1"/>
</dbReference>
<dbReference type="Proteomes" id="UP000510869">
    <property type="component" value="Chromosome"/>
</dbReference>
<dbReference type="RefSeq" id="WP_180840292.1">
    <property type="nucleotide sequence ID" value="NZ_CP059154.1"/>
</dbReference>
<dbReference type="GO" id="GO:0000049">
    <property type="term" value="F:tRNA binding"/>
    <property type="evidence" value="ECO:0007669"/>
    <property type="project" value="UniProtKB-UniRule"/>
</dbReference>
<dbReference type="HAMAP" id="MF_01264">
    <property type="entry name" value="CCA_arch"/>
    <property type="match status" value="1"/>
</dbReference>
<dbReference type="InterPro" id="IPR006116">
    <property type="entry name" value="NT_2-5OAS_ClassI-CCAase"/>
</dbReference>
<evidence type="ECO:0000256" key="10">
    <source>
        <dbReference type="HAMAP-Rule" id="MF_01264"/>
    </source>
</evidence>
<proteinExistence type="inferred from homology"/>
<feature type="domain" description="tRNA nucleotidyltransferase substrate binding" evidence="13">
    <location>
        <begin position="166"/>
        <end position="290"/>
    </location>
</feature>
<evidence type="ECO:0000256" key="5">
    <source>
        <dbReference type="ARBA" id="ARBA00022741"/>
    </source>
</evidence>
<dbReference type="GO" id="GO:0042245">
    <property type="term" value="P:RNA repair"/>
    <property type="evidence" value="ECO:0007669"/>
    <property type="project" value="UniProtKB-KW"/>
</dbReference>
<dbReference type="Pfam" id="PF21133">
    <property type="entry name" value="CAA_C"/>
    <property type="match status" value="1"/>
</dbReference>
<evidence type="ECO:0000259" key="14">
    <source>
        <dbReference type="Pfam" id="PF21133"/>
    </source>
</evidence>
<dbReference type="InterPro" id="IPR002934">
    <property type="entry name" value="Polymerase_NTP_transf_dom"/>
</dbReference>
<dbReference type="EC" id="2.7.7.72" evidence="10"/>
<protein>
    <recommendedName>
        <fullName evidence="10">CCA-adding enzyme</fullName>
        <ecNumber evidence="10">2.7.7.72</ecNumber>
    </recommendedName>
    <alternativeName>
        <fullName evidence="10">CCA tRNA nucleotidyltransferase</fullName>
    </alternativeName>
    <alternativeName>
        <fullName evidence="10">tRNA CCA-pyrophosphorylase</fullName>
    </alternativeName>
    <alternativeName>
        <fullName evidence="10">tRNA adenylyl-/cytidylyl- transferase</fullName>
    </alternativeName>
    <alternativeName>
        <fullName evidence="10">tRNA nucleotidyltransferase</fullName>
    </alternativeName>
    <alternativeName>
        <fullName evidence="10">tRNA-NT</fullName>
    </alternativeName>
</protein>
<dbReference type="Gene3D" id="3.30.70.590">
    <property type="entry name" value="Poly(A) polymerase predicted RNA binding domain"/>
    <property type="match status" value="1"/>
</dbReference>
<dbReference type="KEGG" id="nay:HYG81_13460"/>
<comment type="catalytic activity">
    <reaction evidence="10">
        <text>a tRNA precursor + 2 CTP + ATP = a tRNA with a 3' CCA end + 3 diphosphate</text>
        <dbReference type="Rhea" id="RHEA:14433"/>
        <dbReference type="Rhea" id="RHEA-COMP:10465"/>
        <dbReference type="Rhea" id="RHEA-COMP:10468"/>
        <dbReference type="ChEBI" id="CHEBI:30616"/>
        <dbReference type="ChEBI" id="CHEBI:33019"/>
        <dbReference type="ChEBI" id="CHEBI:37563"/>
        <dbReference type="ChEBI" id="CHEBI:74896"/>
        <dbReference type="ChEBI" id="CHEBI:83071"/>
        <dbReference type="EC" id="2.7.7.72"/>
    </reaction>
</comment>
<keyword evidence="2 10" id="KW-0819">tRNA processing</keyword>
<dbReference type="InterPro" id="IPR043519">
    <property type="entry name" value="NT_sf"/>
</dbReference>
<keyword evidence="6 10" id="KW-0692">RNA repair</keyword>
<evidence type="ECO:0000256" key="3">
    <source>
        <dbReference type="ARBA" id="ARBA00022695"/>
    </source>
</evidence>
<feature type="domain" description="Polymerase nucleotidyl transferase" evidence="12">
    <location>
        <begin position="56"/>
        <end position="150"/>
    </location>
</feature>
<evidence type="ECO:0000313" key="15">
    <source>
        <dbReference type="EMBL" id="QLK25101.1"/>
    </source>
</evidence>
<keyword evidence="4 10" id="KW-0479">Metal-binding</keyword>
<feature type="compositionally biased region" description="Basic and acidic residues" evidence="11">
    <location>
        <begin position="218"/>
        <end position="235"/>
    </location>
</feature>
<dbReference type="SUPFAM" id="SSF55003">
    <property type="entry name" value="PAP/Archaeal CCA-adding enzyme, C-terminal domain"/>
    <property type="match status" value="1"/>
</dbReference>
<evidence type="ECO:0000256" key="9">
    <source>
        <dbReference type="ARBA" id="ARBA00022884"/>
    </source>
</evidence>
<evidence type="ECO:0000259" key="12">
    <source>
        <dbReference type="Pfam" id="PF01909"/>
    </source>
</evidence>
<comment type="catalytic activity">
    <reaction evidence="10">
        <text>a tRNA with a 3' CCA end + 2 CTP + ATP = a tRNA with a 3' CCACCA end + 3 diphosphate</text>
        <dbReference type="Rhea" id="RHEA:76235"/>
        <dbReference type="Rhea" id="RHEA-COMP:10468"/>
        <dbReference type="Rhea" id="RHEA-COMP:18655"/>
        <dbReference type="ChEBI" id="CHEBI:30616"/>
        <dbReference type="ChEBI" id="CHEBI:33019"/>
        <dbReference type="ChEBI" id="CHEBI:37563"/>
        <dbReference type="ChEBI" id="CHEBI:83071"/>
        <dbReference type="ChEBI" id="CHEBI:195187"/>
    </reaction>
</comment>
<feature type="binding site" evidence="10">
    <location>
        <position position="64"/>
    </location>
    <ligand>
        <name>CTP</name>
        <dbReference type="ChEBI" id="CHEBI:37563"/>
    </ligand>
</feature>
<dbReference type="SUPFAM" id="SSF81301">
    <property type="entry name" value="Nucleotidyltransferase"/>
    <property type="match status" value="1"/>
</dbReference>
<feature type="binding site" evidence="10">
    <location>
        <position position="170"/>
    </location>
    <ligand>
        <name>CTP</name>
        <dbReference type="ChEBI" id="CHEBI:37563"/>
    </ligand>
</feature>
<evidence type="ECO:0000256" key="1">
    <source>
        <dbReference type="ARBA" id="ARBA00022679"/>
    </source>
</evidence>
<evidence type="ECO:0000256" key="4">
    <source>
        <dbReference type="ARBA" id="ARBA00022723"/>
    </source>
</evidence>
<dbReference type="CDD" id="cd05400">
    <property type="entry name" value="NT_2-5OAS_ClassI-CCAase"/>
    <property type="match status" value="1"/>
</dbReference>